<comment type="caution">
    <text evidence="3">The sequence shown here is derived from an EMBL/GenBank/DDBJ whole genome shotgun (WGS) entry which is preliminary data.</text>
</comment>
<keyword evidence="2" id="KW-0472">Membrane</keyword>
<name>A0A8X6TYS6_NEPPI</name>
<dbReference type="EMBL" id="BMAW01116720">
    <property type="protein sequence ID" value="GFT71766.1"/>
    <property type="molecule type" value="Genomic_DNA"/>
</dbReference>
<accession>A0A8X6TYS6</accession>
<protein>
    <submittedName>
        <fullName evidence="3">Vesicle-associated membrane protein-associated protein A</fullName>
    </submittedName>
</protein>
<feature type="transmembrane region" description="Helical" evidence="2">
    <location>
        <begin position="127"/>
        <end position="147"/>
    </location>
</feature>
<keyword evidence="2" id="KW-1133">Transmembrane helix</keyword>
<gene>
    <name evidence="3" type="primary">Vapa_1</name>
    <name evidence="3" type="ORF">NPIL_34911</name>
</gene>
<evidence type="ECO:0000313" key="4">
    <source>
        <dbReference type="Proteomes" id="UP000887013"/>
    </source>
</evidence>
<evidence type="ECO:0000256" key="2">
    <source>
        <dbReference type="SAM" id="Phobius"/>
    </source>
</evidence>
<reference evidence="3" key="1">
    <citation type="submission" date="2020-08" db="EMBL/GenBank/DDBJ databases">
        <title>Multicomponent nature underlies the extraordinary mechanical properties of spider dragline silk.</title>
        <authorList>
            <person name="Kono N."/>
            <person name="Nakamura H."/>
            <person name="Mori M."/>
            <person name="Yoshida Y."/>
            <person name="Ohtoshi R."/>
            <person name="Malay A.D."/>
            <person name="Moran D.A.P."/>
            <person name="Tomita M."/>
            <person name="Numata K."/>
            <person name="Arakawa K."/>
        </authorList>
    </citation>
    <scope>NUCLEOTIDE SEQUENCE</scope>
</reference>
<sequence length="148" mass="16200">MDSKLRCVFHLPADGTVQNNNLDTSAAQGEDKTAVNKVVADSTVKSYPKTSNSDLELKKLADGNKKFKEEIHQIKQDNSQLKAEGLRLRSRGSPTSDAGSQLGSIHPGKNSKTHFDDRLQEQSLSPMLYLAVMLTIGLLSIFLGKFVV</sequence>
<feature type="region of interest" description="Disordered" evidence="1">
    <location>
        <begin position="78"/>
        <end position="114"/>
    </location>
</feature>
<organism evidence="3 4">
    <name type="scientific">Nephila pilipes</name>
    <name type="common">Giant wood spider</name>
    <name type="synonym">Nephila maculata</name>
    <dbReference type="NCBI Taxonomy" id="299642"/>
    <lineage>
        <taxon>Eukaryota</taxon>
        <taxon>Metazoa</taxon>
        <taxon>Ecdysozoa</taxon>
        <taxon>Arthropoda</taxon>
        <taxon>Chelicerata</taxon>
        <taxon>Arachnida</taxon>
        <taxon>Araneae</taxon>
        <taxon>Araneomorphae</taxon>
        <taxon>Entelegynae</taxon>
        <taxon>Araneoidea</taxon>
        <taxon>Nephilidae</taxon>
        <taxon>Nephila</taxon>
    </lineage>
</organism>
<keyword evidence="2" id="KW-0812">Transmembrane</keyword>
<keyword evidence="4" id="KW-1185">Reference proteome</keyword>
<feature type="compositionally biased region" description="Polar residues" evidence="1">
    <location>
        <begin position="92"/>
        <end position="103"/>
    </location>
</feature>
<dbReference type="Proteomes" id="UP000887013">
    <property type="component" value="Unassembled WGS sequence"/>
</dbReference>
<dbReference type="OrthoDB" id="264603at2759"/>
<dbReference type="AlphaFoldDB" id="A0A8X6TYS6"/>
<proteinExistence type="predicted"/>
<evidence type="ECO:0000313" key="3">
    <source>
        <dbReference type="EMBL" id="GFT71766.1"/>
    </source>
</evidence>
<evidence type="ECO:0000256" key="1">
    <source>
        <dbReference type="SAM" id="MobiDB-lite"/>
    </source>
</evidence>